<keyword evidence="3" id="KW-1185">Reference proteome</keyword>
<protein>
    <submittedName>
        <fullName evidence="2">Uncharacterized protein</fullName>
    </submittedName>
</protein>
<comment type="caution">
    <text evidence="2">The sequence shown here is derived from an EMBL/GenBank/DDBJ whole genome shotgun (WGS) entry which is preliminary data.</text>
</comment>
<reference evidence="2 3" key="1">
    <citation type="submission" date="2020-04" db="EMBL/GenBank/DDBJ databases">
        <authorList>
            <person name="Alioto T."/>
            <person name="Alioto T."/>
            <person name="Gomez Garrido J."/>
        </authorList>
    </citation>
    <scope>NUCLEOTIDE SEQUENCE [LARGE SCALE GENOMIC DNA]</scope>
</reference>
<proteinExistence type="predicted"/>
<evidence type="ECO:0000313" key="2">
    <source>
        <dbReference type="EMBL" id="CAB3360295.1"/>
    </source>
</evidence>
<gene>
    <name evidence="2" type="ORF">CLODIP_2_CD08963</name>
</gene>
<accession>A0A8S1C2Q6</accession>
<name>A0A8S1C2Q6_9INSE</name>
<evidence type="ECO:0000256" key="1">
    <source>
        <dbReference type="SAM" id="MobiDB-lite"/>
    </source>
</evidence>
<dbReference type="Proteomes" id="UP000494165">
    <property type="component" value="Unassembled WGS sequence"/>
</dbReference>
<feature type="region of interest" description="Disordered" evidence="1">
    <location>
        <begin position="27"/>
        <end position="75"/>
    </location>
</feature>
<feature type="compositionally biased region" description="Basic residues" evidence="1">
    <location>
        <begin position="46"/>
        <end position="75"/>
    </location>
</feature>
<evidence type="ECO:0000313" key="3">
    <source>
        <dbReference type="Proteomes" id="UP000494165"/>
    </source>
</evidence>
<organism evidence="2 3">
    <name type="scientific">Cloeon dipterum</name>
    <dbReference type="NCBI Taxonomy" id="197152"/>
    <lineage>
        <taxon>Eukaryota</taxon>
        <taxon>Metazoa</taxon>
        <taxon>Ecdysozoa</taxon>
        <taxon>Arthropoda</taxon>
        <taxon>Hexapoda</taxon>
        <taxon>Insecta</taxon>
        <taxon>Pterygota</taxon>
        <taxon>Palaeoptera</taxon>
        <taxon>Ephemeroptera</taxon>
        <taxon>Pisciforma</taxon>
        <taxon>Baetidae</taxon>
        <taxon>Cloeon</taxon>
    </lineage>
</organism>
<sequence length="75" mass="8618">MCVKKALFIRKQSQQIGRSNVIMRGGRNYPLPTGRAQEGIGCGKRGGARRRRRKDHIKARNKDGRRRSQVHAYTK</sequence>
<dbReference type="AlphaFoldDB" id="A0A8S1C2Q6"/>
<dbReference type="EMBL" id="CADEPI010000003">
    <property type="protein sequence ID" value="CAB3360295.1"/>
    <property type="molecule type" value="Genomic_DNA"/>
</dbReference>